<name>A0AAE3DP63_9FIRM</name>
<dbReference type="NCBIfam" id="TIGR02937">
    <property type="entry name" value="sigma70-ECF"/>
    <property type="match status" value="1"/>
</dbReference>
<dbReference type="AlphaFoldDB" id="A0AAE3DP63"/>
<accession>A0AAE3DP63</accession>
<dbReference type="SUPFAM" id="SSF88946">
    <property type="entry name" value="Sigma2 domain of RNA polymerase sigma factors"/>
    <property type="match status" value="1"/>
</dbReference>
<dbReference type="InterPro" id="IPR013325">
    <property type="entry name" value="RNA_pol_sigma_r2"/>
</dbReference>
<evidence type="ECO:0000313" key="2">
    <source>
        <dbReference type="Proteomes" id="UP001199355"/>
    </source>
</evidence>
<dbReference type="RefSeq" id="WP_308728938.1">
    <property type="nucleotide sequence ID" value="NZ_JAJEQF010000048.1"/>
</dbReference>
<keyword evidence="2" id="KW-1185">Reference proteome</keyword>
<dbReference type="Proteomes" id="UP001199355">
    <property type="component" value="Unassembled WGS sequence"/>
</dbReference>
<evidence type="ECO:0000313" key="1">
    <source>
        <dbReference type="EMBL" id="MCC2168843.1"/>
    </source>
</evidence>
<dbReference type="Gene3D" id="1.10.1740.10">
    <property type="match status" value="1"/>
</dbReference>
<comment type="caution">
    <text evidence="1">The sequence shown here is derived from an EMBL/GenBank/DDBJ whole genome shotgun (WGS) entry which is preliminary data.</text>
</comment>
<dbReference type="InterPro" id="IPR014284">
    <property type="entry name" value="RNA_pol_sigma-70_dom"/>
</dbReference>
<dbReference type="GO" id="GO:0003700">
    <property type="term" value="F:DNA-binding transcription factor activity"/>
    <property type="evidence" value="ECO:0007669"/>
    <property type="project" value="InterPro"/>
</dbReference>
<proteinExistence type="predicted"/>
<dbReference type="InterPro" id="IPR013324">
    <property type="entry name" value="RNA_pol_sigma_r3/r4-like"/>
</dbReference>
<dbReference type="SUPFAM" id="SSF88659">
    <property type="entry name" value="Sigma3 and sigma4 domains of RNA polymerase sigma factors"/>
    <property type="match status" value="1"/>
</dbReference>
<organism evidence="1 2">
    <name type="scientific">Gallintestinimicrobium propionicum</name>
    <dbReference type="NCBI Taxonomy" id="2981770"/>
    <lineage>
        <taxon>Bacteria</taxon>
        <taxon>Bacillati</taxon>
        <taxon>Bacillota</taxon>
        <taxon>Clostridia</taxon>
        <taxon>Lachnospirales</taxon>
        <taxon>Lachnospiraceae</taxon>
        <taxon>Gallintestinimicrobium</taxon>
    </lineage>
</organism>
<dbReference type="EMBL" id="JAJEQF010000048">
    <property type="protein sequence ID" value="MCC2168843.1"/>
    <property type="molecule type" value="Genomic_DNA"/>
</dbReference>
<reference evidence="1 2" key="1">
    <citation type="submission" date="2021-10" db="EMBL/GenBank/DDBJ databases">
        <title>Anaerobic single-cell dispensing facilitates the cultivation of human gut bacteria.</title>
        <authorList>
            <person name="Afrizal A."/>
        </authorList>
    </citation>
    <scope>NUCLEOTIDE SEQUENCE [LARGE SCALE GENOMIC DNA]</scope>
    <source>
        <strain evidence="1 2">CLA-AA-H244</strain>
    </source>
</reference>
<gene>
    <name evidence="1" type="ORF">LKD45_14315</name>
</gene>
<sequence>MKDELAKTIKSIKEGEKEEFEKIIDKLNPIITKYVRAIYDGDKEDIREEYILAVWEAVNKIQYVNSDGECLKYLHTSIKNKFHELYRKQKIHRDNEVKNVGELFWDFLESSENQYSYIICVESVHQILNLNSKKEYDIVHKMFIEEMTDVEIADIYKISRQYINCIRRKYKKKLKEKLFE</sequence>
<protein>
    <submittedName>
        <fullName evidence="1">Sigma-70 family RNA polymerase sigma factor</fullName>
    </submittedName>
</protein>
<dbReference type="GO" id="GO:0006352">
    <property type="term" value="P:DNA-templated transcription initiation"/>
    <property type="evidence" value="ECO:0007669"/>
    <property type="project" value="InterPro"/>
</dbReference>